<evidence type="ECO:0000256" key="5">
    <source>
        <dbReference type="SAM" id="MobiDB-lite"/>
    </source>
</evidence>
<accession>A0AAN7WGL0</accession>
<keyword evidence="8" id="KW-1185">Reference proteome</keyword>
<feature type="region of interest" description="Disordered" evidence="5">
    <location>
        <begin position="202"/>
        <end position="259"/>
    </location>
</feature>
<dbReference type="EMBL" id="JAWIZZ010000047">
    <property type="protein sequence ID" value="KAK5779255.1"/>
    <property type="molecule type" value="Genomic_DNA"/>
</dbReference>
<evidence type="ECO:0000256" key="2">
    <source>
        <dbReference type="ARBA" id="ARBA00022771"/>
    </source>
</evidence>
<organism evidence="7 8">
    <name type="scientific">Arxiozyma heterogenica</name>
    <dbReference type="NCBI Taxonomy" id="278026"/>
    <lineage>
        <taxon>Eukaryota</taxon>
        <taxon>Fungi</taxon>
        <taxon>Dikarya</taxon>
        <taxon>Ascomycota</taxon>
        <taxon>Saccharomycotina</taxon>
        <taxon>Saccharomycetes</taxon>
        <taxon>Saccharomycetales</taxon>
        <taxon>Saccharomycetaceae</taxon>
        <taxon>Arxiozyma</taxon>
    </lineage>
</organism>
<dbReference type="InterPro" id="IPR013088">
    <property type="entry name" value="Znf_NHR/GATA"/>
</dbReference>
<sequence>MSNLSNNCYATNLPQIYYSNNMNNNDNHIINNKNYTTLQKEFILPSFKNLLTTLNHTKLVRINDYTYISPPNSNDLNYHTGTISPLSLLPQQQQQQQLPAPASAITATKTNTTNNTNAARYSLPHYIYTPPVQIIGPEQLNPHFLQQQQQQMQMNYNNNISASYPRSLPVYIPNINMTINQQPQYQQQENVLLPQNLPTTTALKNHSAPTNNVDTTTTATTASTVKKSDSKTVKSDSNKRKNNNKIKKKRKQRITKKNKKISNIKDLLNPISKRSFSSSSSNKKCFQCQETNTPEWRLGPYGSRSLCNACGLYYRRLIQRYDLKQANLIMRFNRFIQPTNVRQVPSHIEIPHDIIKQFDMDPTLDNNYNTIN</sequence>
<dbReference type="GO" id="GO:0043565">
    <property type="term" value="F:sequence-specific DNA binding"/>
    <property type="evidence" value="ECO:0007669"/>
    <property type="project" value="InterPro"/>
</dbReference>
<feature type="compositionally biased region" description="Low complexity" evidence="5">
    <location>
        <begin position="210"/>
        <end position="225"/>
    </location>
</feature>
<evidence type="ECO:0000256" key="4">
    <source>
        <dbReference type="PROSITE-ProRule" id="PRU00094"/>
    </source>
</evidence>
<comment type="caution">
    <text evidence="7">The sequence shown here is derived from an EMBL/GenBank/DDBJ whole genome shotgun (WGS) entry which is preliminary data.</text>
</comment>
<feature type="compositionally biased region" description="Basic residues" evidence="5">
    <location>
        <begin position="240"/>
        <end position="259"/>
    </location>
</feature>
<protein>
    <recommendedName>
        <fullName evidence="6">GATA-type domain-containing protein</fullName>
    </recommendedName>
</protein>
<evidence type="ECO:0000313" key="8">
    <source>
        <dbReference type="Proteomes" id="UP001306508"/>
    </source>
</evidence>
<dbReference type="SUPFAM" id="SSF57716">
    <property type="entry name" value="Glucocorticoid receptor-like (DNA-binding domain)"/>
    <property type="match status" value="1"/>
</dbReference>
<gene>
    <name evidence="7" type="ORF">RI543_003143</name>
</gene>
<dbReference type="SMART" id="SM00401">
    <property type="entry name" value="ZnF_GATA"/>
    <property type="match status" value="1"/>
</dbReference>
<dbReference type="GO" id="GO:0006355">
    <property type="term" value="P:regulation of DNA-templated transcription"/>
    <property type="evidence" value="ECO:0007669"/>
    <property type="project" value="InterPro"/>
</dbReference>
<dbReference type="PROSITE" id="PS00344">
    <property type="entry name" value="GATA_ZN_FINGER_1"/>
    <property type="match status" value="1"/>
</dbReference>
<dbReference type="CDD" id="cd00202">
    <property type="entry name" value="ZnF_GATA"/>
    <property type="match status" value="1"/>
</dbReference>
<reference evidence="8" key="1">
    <citation type="submission" date="2023-07" db="EMBL/GenBank/DDBJ databases">
        <title>A draft genome of Kazachstania heterogenica Y-27499.</title>
        <authorList>
            <person name="Donic C."/>
            <person name="Kralova J.S."/>
            <person name="Fidel L."/>
            <person name="Ben-Dor S."/>
            <person name="Jung S."/>
        </authorList>
    </citation>
    <scope>NUCLEOTIDE SEQUENCE [LARGE SCALE GENOMIC DNA]</scope>
    <source>
        <strain evidence="8">Y27499</strain>
    </source>
</reference>
<dbReference type="Proteomes" id="UP001306508">
    <property type="component" value="Unassembled WGS sequence"/>
</dbReference>
<dbReference type="InterPro" id="IPR000679">
    <property type="entry name" value="Znf_GATA"/>
</dbReference>
<dbReference type="InterPro" id="IPR051140">
    <property type="entry name" value="GATA_TF"/>
</dbReference>
<keyword evidence="1" id="KW-0479">Metal-binding</keyword>
<evidence type="ECO:0000259" key="6">
    <source>
        <dbReference type="PROSITE" id="PS50114"/>
    </source>
</evidence>
<name>A0AAN7WGL0_9SACH</name>
<feature type="compositionally biased region" description="Basic and acidic residues" evidence="5">
    <location>
        <begin position="226"/>
        <end position="239"/>
    </location>
</feature>
<dbReference type="PANTHER" id="PTHR45658:SF18">
    <property type="entry name" value="PROTEIN GAT2"/>
    <property type="match status" value="1"/>
</dbReference>
<dbReference type="Pfam" id="PF00320">
    <property type="entry name" value="GATA"/>
    <property type="match status" value="1"/>
</dbReference>
<dbReference type="PANTHER" id="PTHR45658">
    <property type="entry name" value="GATA TRANSCRIPTION FACTOR"/>
    <property type="match status" value="1"/>
</dbReference>
<evidence type="ECO:0000256" key="1">
    <source>
        <dbReference type="ARBA" id="ARBA00022723"/>
    </source>
</evidence>
<keyword evidence="2 4" id="KW-0863">Zinc-finger</keyword>
<feature type="domain" description="GATA-type" evidence="6">
    <location>
        <begin position="279"/>
        <end position="315"/>
    </location>
</feature>
<dbReference type="AlphaFoldDB" id="A0AAN7WGL0"/>
<evidence type="ECO:0000256" key="3">
    <source>
        <dbReference type="ARBA" id="ARBA00022833"/>
    </source>
</evidence>
<evidence type="ECO:0000313" key="7">
    <source>
        <dbReference type="EMBL" id="KAK5779255.1"/>
    </source>
</evidence>
<dbReference type="PROSITE" id="PS50114">
    <property type="entry name" value="GATA_ZN_FINGER_2"/>
    <property type="match status" value="1"/>
</dbReference>
<proteinExistence type="predicted"/>
<dbReference type="GO" id="GO:0008270">
    <property type="term" value="F:zinc ion binding"/>
    <property type="evidence" value="ECO:0007669"/>
    <property type="project" value="UniProtKB-KW"/>
</dbReference>
<keyword evidence="3" id="KW-0862">Zinc</keyword>
<dbReference type="Gene3D" id="3.30.50.10">
    <property type="entry name" value="Erythroid Transcription Factor GATA-1, subunit A"/>
    <property type="match status" value="1"/>
</dbReference>